<protein>
    <submittedName>
        <fullName evidence="1">Uncharacterized protein</fullName>
    </submittedName>
</protein>
<dbReference type="GeneID" id="71853894"/>
<name>A0ABD5NZL5_9EURY</name>
<dbReference type="RefSeq" id="WP_246974746.1">
    <property type="nucleotide sequence ID" value="NZ_CP095397.1"/>
</dbReference>
<gene>
    <name evidence="1" type="ORF">ACFOZ7_09610</name>
</gene>
<dbReference type="EMBL" id="JBHSDJ010000029">
    <property type="protein sequence ID" value="MFC4247250.1"/>
    <property type="molecule type" value="Genomic_DNA"/>
</dbReference>
<sequence>MRTPTGLERFGVVAPTIVREPARDDQDIPICAECGYPVAKSKGPHRVEKPQLVDDNLADALEYLVTYGWRCDRHAADVVMPSHASGPDAPGMIDGWIGVQLRFADEHVRYVPIPEREVADVE</sequence>
<dbReference type="AlphaFoldDB" id="A0ABD5NZL5"/>
<proteinExistence type="predicted"/>
<evidence type="ECO:0000313" key="1">
    <source>
        <dbReference type="EMBL" id="MFC4247250.1"/>
    </source>
</evidence>
<reference evidence="1 2" key="1">
    <citation type="journal article" date="2014" name="Int. J. Syst. Evol. Microbiol.">
        <title>Complete genome sequence of Corynebacterium casei LMG S-19264T (=DSM 44701T), isolated from a smear-ripened cheese.</title>
        <authorList>
            <consortium name="US DOE Joint Genome Institute (JGI-PGF)"/>
            <person name="Walter F."/>
            <person name="Albersmeier A."/>
            <person name="Kalinowski J."/>
            <person name="Ruckert C."/>
        </authorList>
    </citation>
    <scope>NUCLEOTIDE SEQUENCE [LARGE SCALE GENOMIC DNA]</scope>
    <source>
        <strain evidence="1 2">IBRC-M 10912</strain>
    </source>
</reference>
<comment type="caution">
    <text evidence="1">The sequence shown here is derived from an EMBL/GenBank/DDBJ whole genome shotgun (WGS) entry which is preliminary data.</text>
</comment>
<organism evidence="1 2">
    <name type="scientific">Natribaculum luteum</name>
    <dbReference type="NCBI Taxonomy" id="1586232"/>
    <lineage>
        <taxon>Archaea</taxon>
        <taxon>Methanobacteriati</taxon>
        <taxon>Methanobacteriota</taxon>
        <taxon>Stenosarchaea group</taxon>
        <taxon>Halobacteria</taxon>
        <taxon>Halobacteriales</taxon>
        <taxon>Natrialbaceae</taxon>
        <taxon>Natribaculum</taxon>
    </lineage>
</organism>
<evidence type="ECO:0000313" key="2">
    <source>
        <dbReference type="Proteomes" id="UP001595821"/>
    </source>
</evidence>
<accession>A0ABD5NZL5</accession>
<dbReference type="Proteomes" id="UP001595821">
    <property type="component" value="Unassembled WGS sequence"/>
</dbReference>